<sequence length="348" mass="38705">MTRTPSVEVIIPHYRGRALLERCLESLDDSFRPGLGICIVDNGSGAGYIAELAGKRAHVRVVSLAENKGYAGGCNAALFSSRATYAVCFNDDAVVVPGWLDPLLHMAEDDRSIAAIQPKILSLSSRDIVPHQFDYAGAAGGMLDQLCYPWCYGRDMWGAVKDVGQFDTPREIFWASGVALFCRLKPVIDAGGFDEDFFMHMEEIDLCWRLHLDGWKVMSQPLSVVWHEGAASLAEGDPYKVFLNHRNNLVMMLKNMGLPRLLGLLPIRLALELAAASYYLVSGFSGWRSSLAVMRSLFANLGMLSATFRKRREIQASRKVTDRDLFRRAHFSVILNSLFRFSSDASRG</sequence>
<dbReference type="EMBL" id="DSBW01000085">
    <property type="protein sequence ID" value="HED30826.1"/>
    <property type="molecule type" value="Genomic_DNA"/>
</dbReference>
<protein>
    <submittedName>
        <fullName evidence="5">Glycosyltransferase family 2 protein</fullName>
    </submittedName>
</protein>
<keyword evidence="3" id="KW-0808">Transferase</keyword>
<proteinExistence type="inferred from homology"/>
<reference evidence="5" key="1">
    <citation type="journal article" date="2020" name="mSystems">
        <title>Genome- and Community-Level Interaction Insights into Carbon Utilization and Element Cycling Functions of Hydrothermarchaeota in Hydrothermal Sediment.</title>
        <authorList>
            <person name="Zhou Z."/>
            <person name="Liu Y."/>
            <person name="Xu W."/>
            <person name="Pan J."/>
            <person name="Luo Z.H."/>
            <person name="Li M."/>
        </authorList>
    </citation>
    <scope>NUCLEOTIDE SEQUENCE [LARGE SCALE GENOMIC DNA]</scope>
    <source>
        <strain evidence="5">SpSt-1181</strain>
    </source>
</reference>
<evidence type="ECO:0000256" key="1">
    <source>
        <dbReference type="ARBA" id="ARBA00006739"/>
    </source>
</evidence>
<dbReference type="Gene3D" id="3.90.550.10">
    <property type="entry name" value="Spore Coat Polysaccharide Biosynthesis Protein SpsA, Chain A"/>
    <property type="match status" value="1"/>
</dbReference>
<evidence type="ECO:0000313" key="5">
    <source>
        <dbReference type="EMBL" id="HED30826.1"/>
    </source>
</evidence>
<comment type="similarity">
    <text evidence="1">Belongs to the glycosyltransferase 2 family.</text>
</comment>
<dbReference type="InterPro" id="IPR001173">
    <property type="entry name" value="Glyco_trans_2-like"/>
</dbReference>
<dbReference type="PANTHER" id="PTHR43179:SF12">
    <property type="entry name" value="GALACTOFURANOSYLTRANSFERASE GLFT2"/>
    <property type="match status" value="1"/>
</dbReference>
<evidence type="ECO:0000256" key="3">
    <source>
        <dbReference type="ARBA" id="ARBA00022679"/>
    </source>
</evidence>
<dbReference type="Pfam" id="PF00535">
    <property type="entry name" value="Glycos_transf_2"/>
    <property type="match status" value="1"/>
</dbReference>
<dbReference type="SUPFAM" id="SSF53448">
    <property type="entry name" value="Nucleotide-diphospho-sugar transferases"/>
    <property type="match status" value="1"/>
</dbReference>
<dbReference type="Proteomes" id="UP000886335">
    <property type="component" value="Unassembled WGS sequence"/>
</dbReference>
<dbReference type="GO" id="GO:0016757">
    <property type="term" value="F:glycosyltransferase activity"/>
    <property type="evidence" value="ECO:0007669"/>
    <property type="project" value="UniProtKB-KW"/>
</dbReference>
<dbReference type="CDD" id="cd04186">
    <property type="entry name" value="GT_2_like_c"/>
    <property type="match status" value="1"/>
</dbReference>
<dbReference type="InterPro" id="IPR029044">
    <property type="entry name" value="Nucleotide-diphossugar_trans"/>
</dbReference>
<name>A0A831SQ11_PROAE</name>
<organism evidence="5">
    <name type="scientific">Prosthecochloris aestuarii</name>
    <dbReference type="NCBI Taxonomy" id="1102"/>
    <lineage>
        <taxon>Bacteria</taxon>
        <taxon>Pseudomonadati</taxon>
        <taxon>Chlorobiota</taxon>
        <taxon>Chlorobiia</taxon>
        <taxon>Chlorobiales</taxon>
        <taxon>Chlorobiaceae</taxon>
        <taxon>Prosthecochloris</taxon>
    </lineage>
</organism>
<accession>A0A831SQ11</accession>
<keyword evidence="2" id="KW-0328">Glycosyltransferase</keyword>
<feature type="domain" description="Glycosyltransferase 2-like" evidence="4">
    <location>
        <begin position="9"/>
        <end position="117"/>
    </location>
</feature>
<comment type="caution">
    <text evidence="5">The sequence shown here is derived from an EMBL/GenBank/DDBJ whole genome shotgun (WGS) entry which is preliminary data.</text>
</comment>
<dbReference type="AlphaFoldDB" id="A0A831SQ11"/>
<evidence type="ECO:0000259" key="4">
    <source>
        <dbReference type="Pfam" id="PF00535"/>
    </source>
</evidence>
<evidence type="ECO:0000256" key="2">
    <source>
        <dbReference type="ARBA" id="ARBA00022676"/>
    </source>
</evidence>
<dbReference type="PANTHER" id="PTHR43179">
    <property type="entry name" value="RHAMNOSYLTRANSFERASE WBBL"/>
    <property type="match status" value="1"/>
</dbReference>
<gene>
    <name evidence="5" type="ORF">ENN50_03905</name>
</gene>